<dbReference type="Gene3D" id="1.25.40.10">
    <property type="entry name" value="Tetratricopeptide repeat domain"/>
    <property type="match status" value="2"/>
</dbReference>
<evidence type="ECO:0000256" key="2">
    <source>
        <dbReference type="SAM" id="SignalP"/>
    </source>
</evidence>
<dbReference type="SUPFAM" id="SSF48452">
    <property type="entry name" value="TPR-like"/>
    <property type="match status" value="1"/>
</dbReference>
<dbReference type="InterPro" id="IPR011990">
    <property type="entry name" value="TPR-like_helical_dom_sf"/>
</dbReference>
<protein>
    <submittedName>
        <fullName evidence="3">Tetratricopeptide repeat protein</fullName>
    </submittedName>
</protein>
<keyword evidence="2" id="KW-0732">Signal</keyword>
<sequence>MIRILCLLFLAAVLIMPAAVAHPRDKARLLYKEGLALKRSGKLTAALKYFHAAIRQDDGFAPAYLELGQVYALLENYRQSIYYYRKLINEDNLLSAGPEDLQVIYHLGHVYYYEGNYKAAAALWSRLLDLQPQNGFAMFMLGKSYIAAGEQAKGEKLCDESLRLEVGSKK</sequence>
<comment type="caution">
    <text evidence="3">The sequence shown here is derived from an EMBL/GenBank/DDBJ whole genome shotgun (WGS) entry which is preliminary data.</text>
</comment>
<name>A0A562T528_CHIJA</name>
<dbReference type="Pfam" id="PF13432">
    <property type="entry name" value="TPR_16"/>
    <property type="match status" value="2"/>
</dbReference>
<dbReference type="InterPro" id="IPR019734">
    <property type="entry name" value="TPR_rpt"/>
</dbReference>
<dbReference type="RefSeq" id="WP_145714279.1">
    <property type="nucleotide sequence ID" value="NZ_BAAAFY010000001.1"/>
</dbReference>
<dbReference type="SMART" id="SM00028">
    <property type="entry name" value="TPR"/>
    <property type="match status" value="4"/>
</dbReference>
<feature type="chain" id="PRO_5022195248" evidence="2">
    <location>
        <begin position="22"/>
        <end position="170"/>
    </location>
</feature>
<evidence type="ECO:0000256" key="1">
    <source>
        <dbReference type="PROSITE-ProRule" id="PRU00339"/>
    </source>
</evidence>
<evidence type="ECO:0000313" key="3">
    <source>
        <dbReference type="EMBL" id="TWI88635.1"/>
    </source>
</evidence>
<proteinExistence type="predicted"/>
<dbReference type="PANTHER" id="PTHR12558">
    <property type="entry name" value="CELL DIVISION CYCLE 16,23,27"/>
    <property type="match status" value="1"/>
</dbReference>
<organism evidence="3 4">
    <name type="scientific">Chitinophaga japonensis</name>
    <name type="common">Flexibacter japonensis</name>
    <dbReference type="NCBI Taxonomy" id="104662"/>
    <lineage>
        <taxon>Bacteria</taxon>
        <taxon>Pseudomonadati</taxon>
        <taxon>Bacteroidota</taxon>
        <taxon>Chitinophagia</taxon>
        <taxon>Chitinophagales</taxon>
        <taxon>Chitinophagaceae</taxon>
        <taxon>Chitinophaga</taxon>
    </lineage>
</organism>
<feature type="signal peptide" evidence="2">
    <location>
        <begin position="1"/>
        <end position="21"/>
    </location>
</feature>
<feature type="repeat" description="TPR" evidence="1">
    <location>
        <begin position="101"/>
        <end position="134"/>
    </location>
</feature>
<keyword evidence="1" id="KW-0802">TPR repeat</keyword>
<dbReference type="AlphaFoldDB" id="A0A562T528"/>
<gene>
    <name evidence="3" type="ORF">LX66_2721</name>
</gene>
<dbReference type="PANTHER" id="PTHR12558:SF13">
    <property type="entry name" value="CELL DIVISION CYCLE PROTEIN 27 HOMOLOG"/>
    <property type="match status" value="1"/>
</dbReference>
<dbReference type="PROSITE" id="PS50005">
    <property type="entry name" value="TPR"/>
    <property type="match status" value="2"/>
</dbReference>
<reference evidence="3 4" key="1">
    <citation type="journal article" date="2013" name="Stand. Genomic Sci.">
        <title>Genomic Encyclopedia of Type Strains, Phase I: The one thousand microbial genomes (KMG-I) project.</title>
        <authorList>
            <person name="Kyrpides N.C."/>
            <person name="Woyke T."/>
            <person name="Eisen J.A."/>
            <person name="Garrity G."/>
            <person name="Lilburn T.G."/>
            <person name="Beck B.J."/>
            <person name="Whitman W.B."/>
            <person name="Hugenholtz P."/>
            <person name="Klenk H.P."/>
        </authorList>
    </citation>
    <scope>NUCLEOTIDE SEQUENCE [LARGE SCALE GENOMIC DNA]</scope>
    <source>
        <strain evidence="3 4">DSM 13484</strain>
    </source>
</reference>
<feature type="repeat" description="TPR" evidence="1">
    <location>
        <begin position="61"/>
        <end position="94"/>
    </location>
</feature>
<dbReference type="Proteomes" id="UP000316778">
    <property type="component" value="Unassembled WGS sequence"/>
</dbReference>
<dbReference type="OrthoDB" id="672485at2"/>
<keyword evidence="4" id="KW-1185">Reference proteome</keyword>
<evidence type="ECO:0000313" key="4">
    <source>
        <dbReference type="Proteomes" id="UP000316778"/>
    </source>
</evidence>
<accession>A0A562T528</accession>
<dbReference type="EMBL" id="VLLG01000003">
    <property type="protein sequence ID" value="TWI88635.1"/>
    <property type="molecule type" value="Genomic_DNA"/>
</dbReference>